<dbReference type="Gene3D" id="2.60.40.1120">
    <property type="entry name" value="Carboxypeptidase-like, regulatory domain"/>
    <property type="match status" value="1"/>
</dbReference>
<keyword evidence="4" id="KW-0812">Transmembrane</keyword>
<organism evidence="9 10">
    <name type="scientific">Prevotella disiens DNF00882</name>
    <dbReference type="NCBI Taxonomy" id="1401075"/>
    <lineage>
        <taxon>Bacteria</taxon>
        <taxon>Pseudomonadati</taxon>
        <taxon>Bacteroidota</taxon>
        <taxon>Bacteroidia</taxon>
        <taxon>Bacteroidales</taxon>
        <taxon>Prevotellaceae</taxon>
        <taxon>Prevotella</taxon>
    </lineage>
</organism>
<evidence type="ECO:0000256" key="1">
    <source>
        <dbReference type="ARBA" id="ARBA00004571"/>
    </source>
</evidence>
<evidence type="ECO:0000256" key="8">
    <source>
        <dbReference type="SAM" id="SignalP"/>
    </source>
</evidence>
<keyword evidence="7" id="KW-0998">Cell outer membrane</keyword>
<keyword evidence="3" id="KW-1134">Transmembrane beta strand</keyword>
<keyword evidence="2" id="KW-0813">Transport</keyword>
<evidence type="ECO:0000256" key="5">
    <source>
        <dbReference type="ARBA" id="ARBA00022729"/>
    </source>
</evidence>
<dbReference type="SUPFAM" id="SSF49464">
    <property type="entry name" value="Carboxypeptidase regulatory domain-like"/>
    <property type="match status" value="1"/>
</dbReference>
<gene>
    <name evidence="9" type="ORF">HMPREF0654_06810</name>
</gene>
<keyword evidence="5 8" id="KW-0732">Signal</keyword>
<dbReference type="PANTHER" id="PTHR30069">
    <property type="entry name" value="TONB-DEPENDENT OUTER MEMBRANE RECEPTOR"/>
    <property type="match status" value="1"/>
</dbReference>
<evidence type="ECO:0000256" key="6">
    <source>
        <dbReference type="ARBA" id="ARBA00023136"/>
    </source>
</evidence>
<dbReference type="RefSeq" id="WP_036883416.1">
    <property type="nucleotide sequence ID" value="NZ_JRNR01000064.1"/>
</dbReference>
<accession>A0A096AQP5</accession>
<evidence type="ECO:0000313" key="9">
    <source>
        <dbReference type="EMBL" id="KGF49031.1"/>
    </source>
</evidence>
<dbReference type="Pfam" id="PF13715">
    <property type="entry name" value="CarbopepD_reg_2"/>
    <property type="match status" value="1"/>
</dbReference>
<proteinExistence type="predicted"/>
<dbReference type="GO" id="GO:0015344">
    <property type="term" value="F:siderophore uptake transmembrane transporter activity"/>
    <property type="evidence" value="ECO:0007669"/>
    <property type="project" value="TreeGrafter"/>
</dbReference>
<feature type="signal peptide" evidence="8">
    <location>
        <begin position="1"/>
        <end position="19"/>
    </location>
</feature>
<name>A0A096AQP5_9BACT</name>
<protein>
    <submittedName>
        <fullName evidence="9">TonB-dependent receptor</fullName>
    </submittedName>
</protein>
<comment type="subcellular location">
    <subcellularLocation>
        <location evidence="1">Cell outer membrane</location>
        <topology evidence="1">Multi-pass membrane protein</topology>
    </subcellularLocation>
</comment>
<dbReference type="InterPro" id="IPR008969">
    <property type="entry name" value="CarboxyPept-like_regulatory"/>
</dbReference>
<dbReference type="InterPro" id="IPR036942">
    <property type="entry name" value="Beta-barrel_TonB_sf"/>
</dbReference>
<sequence>MPKLVLSILLLFVTMVANGQKTVAEEVVKIDASSATVHTWFDRIERQTKIILAYNPSQINLQQVIKLPVSGKMTVAQLLDVLLHEYNFKLIPLSNRKIVIQVTGYKVIPKPEIKESITDYILNISNQPATIEQWFHLIERQTKVLFIYPAEDINLKKTVKFERYGKITVKNLIAILLKDYEYKLTEPDDKHLKIEIKKTLTFYLTGIVHEQETGEKLLGATICVTNKNGKTDRIATDANGIFKLPVMFGTNKVTVSHMGYLPYEDTLNVQKDSLLSINLQPTPYQIKTIQIQRRRSKEEMNEVAPSNMISFSNSDIFSQIRVFPGVSLSAANTGLNVAGGAPDENLTLLEGFPLQNPNHLNTLLPIFNGDAVKSVSFYNGFIPTQYEGRLSSVMDVKLRDGNKSKYEHTASIDIPSISLVSEGPIVKNKLSYLAGGRCSWLDIFDHWVDKDNRTVHSFYDFNAKLAWDFNSGSTLKLSIFDTKDNYNMYGRDKNASQLKWNSQLYTLHYNTIINAKMTNSTSLAYISTHSHVEDASSLFAKLKEIHRGTKGLYANTEFTYIPNRYFNMRWGAKTNYEIYDLAAFGTELSNRNEKVKQFSFFYDNRIFLTNWLYAQLGLHYVLYKPIHYKHYSSLQPRMSLKAAIGNSDLLSLTFLSMEQFHHHVIIADISAPFDFIMPSIEGFAPSKATHYEIGWKHYLKQGIIEFSAYYKRRNHLLALRPAIYVENSSWDKYIMTGEGESYGASIYFYNHWQKFTFQMAYTLSKSREWFDDLKERGKIPSLYDLPHVFNAAVSYDISKRSQFTIGGNIHSGKIAYDSFYGNTNNTKETFRKDREPTRYRLDVSYSYRKEFKKSKIFVKMGIYNLLGNPSKQDLYYNFSYKLSHGIVPFAAITFKF</sequence>
<evidence type="ECO:0000256" key="4">
    <source>
        <dbReference type="ARBA" id="ARBA00022692"/>
    </source>
</evidence>
<dbReference type="Gene3D" id="2.40.170.20">
    <property type="entry name" value="TonB-dependent receptor, beta-barrel domain"/>
    <property type="match status" value="1"/>
</dbReference>
<feature type="chain" id="PRO_5001917318" evidence="8">
    <location>
        <begin position="20"/>
        <end position="896"/>
    </location>
</feature>
<dbReference type="PANTHER" id="PTHR30069:SF29">
    <property type="entry name" value="HEMOGLOBIN AND HEMOGLOBIN-HAPTOGLOBIN-BINDING PROTEIN 1-RELATED"/>
    <property type="match status" value="1"/>
</dbReference>
<dbReference type="SUPFAM" id="SSF56935">
    <property type="entry name" value="Porins"/>
    <property type="match status" value="1"/>
</dbReference>
<keyword evidence="9" id="KW-0675">Receptor</keyword>
<dbReference type="InterPro" id="IPR039426">
    <property type="entry name" value="TonB-dep_rcpt-like"/>
</dbReference>
<evidence type="ECO:0000256" key="3">
    <source>
        <dbReference type="ARBA" id="ARBA00022452"/>
    </source>
</evidence>
<dbReference type="GO" id="GO:0009279">
    <property type="term" value="C:cell outer membrane"/>
    <property type="evidence" value="ECO:0007669"/>
    <property type="project" value="UniProtKB-SubCell"/>
</dbReference>
<dbReference type="AlphaFoldDB" id="A0A096AQP5"/>
<dbReference type="Proteomes" id="UP000029538">
    <property type="component" value="Unassembled WGS sequence"/>
</dbReference>
<reference evidence="9 10" key="1">
    <citation type="submission" date="2014-07" db="EMBL/GenBank/DDBJ databases">
        <authorList>
            <person name="McCorrison J."/>
            <person name="Sanka R."/>
            <person name="Torralba M."/>
            <person name="Gillis M."/>
            <person name="Haft D.H."/>
            <person name="Methe B."/>
            <person name="Sutton G."/>
            <person name="Nelson K.E."/>
        </authorList>
    </citation>
    <scope>NUCLEOTIDE SEQUENCE [LARGE SCALE GENOMIC DNA]</scope>
    <source>
        <strain evidence="9 10">DNF00882</strain>
    </source>
</reference>
<evidence type="ECO:0000256" key="2">
    <source>
        <dbReference type="ARBA" id="ARBA00022448"/>
    </source>
</evidence>
<dbReference type="EMBL" id="JRNR01000064">
    <property type="protein sequence ID" value="KGF49031.1"/>
    <property type="molecule type" value="Genomic_DNA"/>
</dbReference>
<comment type="caution">
    <text evidence="9">The sequence shown here is derived from an EMBL/GenBank/DDBJ whole genome shotgun (WGS) entry which is preliminary data.</text>
</comment>
<evidence type="ECO:0000313" key="10">
    <source>
        <dbReference type="Proteomes" id="UP000029538"/>
    </source>
</evidence>
<keyword evidence="6" id="KW-0472">Membrane</keyword>
<dbReference type="GO" id="GO:0044718">
    <property type="term" value="P:siderophore transmembrane transport"/>
    <property type="evidence" value="ECO:0007669"/>
    <property type="project" value="TreeGrafter"/>
</dbReference>
<evidence type="ECO:0000256" key="7">
    <source>
        <dbReference type="ARBA" id="ARBA00023237"/>
    </source>
</evidence>